<comment type="similarity">
    <text evidence="1">Belongs to the zinc-associated anti-sigma factor (ZAS) superfamily. Anti-sigma-W factor family.</text>
</comment>
<gene>
    <name evidence="5" type="ORF">WAK64_20055</name>
</gene>
<dbReference type="InterPro" id="IPR041916">
    <property type="entry name" value="Anti_sigma_zinc_sf"/>
</dbReference>
<dbReference type="InterPro" id="IPR027383">
    <property type="entry name" value="Znf_put"/>
</dbReference>
<evidence type="ECO:0000259" key="4">
    <source>
        <dbReference type="Pfam" id="PF13490"/>
    </source>
</evidence>
<name>A0ABU8HJ96_9BACI</name>
<evidence type="ECO:0000256" key="2">
    <source>
        <dbReference type="ARBA" id="ARBA00024438"/>
    </source>
</evidence>
<keyword evidence="3" id="KW-0812">Transmembrane</keyword>
<reference evidence="5 6" key="1">
    <citation type="journal article" date="2018" name="J. Microbiol.">
        <title>Bacillus spongiae sp. nov., isolated from sponge of Jeju Island.</title>
        <authorList>
            <person name="Lee G.E."/>
            <person name="Im W.T."/>
            <person name="Park J.S."/>
        </authorList>
    </citation>
    <scope>NUCLEOTIDE SEQUENCE [LARGE SCALE GENOMIC DNA]</scope>
    <source>
        <strain evidence="5 6">135PIL107-10</strain>
    </source>
</reference>
<evidence type="ECO:0000313" key="5">
    <source>
        <dbReference type="EMBL" id="MEI5909335.1"/>
    </source>
</evidence>
<feature type="transmembrane region" description="Helical" evidence="3">
    <location>
        <begin position="90"/>
        <end position="109"/>
    </location>
</feature>
<sequence length="211" mass="24192">MKKCPEVIIDYMHEYLDENCSPEQEKQLKVHLHQCEDCQQHFHELKKALALVQSTSHVHAPDDFTANVMAKLPKEKKKIGVERWFRKHPFLVAASLFVVLMGSTLFSSWGNNDELVFTKYDGLIVEGQTVVVPEDVVMTEDLYVKNGNVIIEGEVKGDITVINGNVINDEHEQYMASAGNVTGEIEEIDQAFEWLWYRMKSFGKELLSLFE</sequence>
<accession>A0ABU8HJ96</accession>
<proteinExistence type="inferred from homology"/>
<comment type="caution">
    <text evidence="5">The sequence shown here is derived from an EMBL/GenBank/DDBJ whole genome shotgun (WGS) entry which is preliminary data.</text>
</comment>
<keyword evidence="6" id="KW-1185">Reference proteome</keyword>
<keyword evidence="3" id="KW-0472">Membrane</keyword>
<dbReference type="EMBL" id="JBBAXC010000024">
    <property type="protein sequence ID" value="MEI5909335.1"/>
    <property type="molecule type" value="Genomic_DNA"/>
</dbReference>
<evidence type="ECO:0000256" key="1">
    <source>
        <dbReference type="ARBA" id="ARBA00024353"/>
    </source>
</evidence>
<dbReference type="RefSeq" id="WP_336588780.1">
    <property type="nucleotide sequence ID" value="NZ_JBBAXC010000024.1"/>
</dbReference>
<organism evidence="5 6">
    <name type="scientific">Bacillus spongiae</name>
    <dbReference type="NCBI Taxonomy" id="2683610"/>
    <lineage>
        <taxon>Bacteria</taxon>
        <taxon>Bacillati</taxon>
        <taxon>Bacillota</taxon>
        <taxon>Bacilli</taxon>
        <taxon>Bacillales</taxon>
        <taxon>Bacillaceae</taxon>
        <taxon>Bacillus</taxon>
    </lineage>
</organism>
<dbReference type="Gene3D" id="1.10.10.1320">
    <property type="entry name" value="Anti-sigma factor, zinc-finger domain"/>
    <property type="match status" value="1"/>
</dbReference>
<protein>
    <recommendedName>
        <fullName evidence="2">Anti-sigma-W factor RsiW</fullName>
    </recommendedName>
</protein>
<evidence type="ECO:0000313" key="6">
    <source>
        <dbReference type="Proteomes" id="UP001312865"/>
    </source>
</evidence>
<dbReference type="Pfam" id="PF13490">
    <property type="entry name" value="zf-HC2"/>
    <property type="match status" value="1"/>
</dbReference>
<feature type="domain" description="Putative zinc-finger" evidence="4">
    <location>
        <begin position="6"/>
        <end position="39"/>
    </location>
</feature>
<keyword evidence="3" id="KW-1133">Transmembrane helix</keyword>
<evidence type="ECO:0000256" key="3">
    <source>
        <dbReference type="SAM" id="Phobius"/>
    </source>
</evidence>
<dbReference type="Proteomes" id="UP001312865">
    <property type="component" value="Unassembled WGS sequence"/>
</dbReference>